<dbReference type="InterPro" id="IPR023797">
    <property type="entry name" value="RNA3'_phos_cyclase_dom"/>
</dbReference>
<reference evidence="10" key="1">
    <citation type="submission" date="2022-06" db="EMBL/GenBank/DDBJ databases">
        <authorList>
            <person name="Berger JAMES D."/>
            <person name="Berger JAMES D."/>
        </authorList>
    </citation>
    <scope>NUCLEOTIDE SEQUENCE [LARGE SCALE GENOMIC DNA]</scope>
</reference>
<protein>
    <recommendedName>
        <fullName evidence="3">RNA 3'-terminal phosphate cyclase</fullName>
        <ecNumber evidence="2">6.5.1.4</ecNumber>
    </recommendedName>
</protein>
<accession>A0AA85K5R3</accession>
<organism evidence="10 11">
    <name type="scientific">Trichobilharzia regenti</name>
    <name type="common">Nasal bird schistosome</name>
    <dbReference type="NCBI Taxonomy" id="157069"/>
    <lineage>
        <taxon>Eukaryota</taxon>
        <taxon>Metazoa</taxon>
        <taxon>Spiralia</taxon>
        <taxon>Lophotrochozoa</taxon>
        <taxon>Platyhelminthes</taxon>
        <taxon>Trematoda</taxon>
        <taxon>Digenea</taxon>
        <taxon>Strigeidida</taxon>
        <taxon>Schistosomatoidea</taxon>
        <taxon>Schistosomatidae</taxon>
        <taxon>Trichobilharzia</taxon>
    </lineage>
</organism>
<keyword evidence="7" id="KW-0067">ATP-binding</keyword>
<dbReference type="InterPro" id="IPR037136">
    <property type="entry name" value="RNA3'_phos_cyclase_dom_sf"/>
</dbReference>
<dbReference type="WBParaSite" id="TREG1_64110.4">
    <property type="protein sequence ID" value="TREG1_64110.4"/>
    <property type="gene ID" value="TREG1_64110"/>
</dbReference>
<dbReference type="PIRSF" id="PIRSF005378">
    <property type="entry name" value="RNA3'_term_phos_cycl_euk"/>
    <property type="match status" value="1"/>
</dbReference>
<feature type="domain" description="RNA 3'-terminal phosphate cyclase" evidence="8">
    <location>
        <begin position="17"/>
        <end position="308"/>
    </location>
</feature>
<comment type="catalytic activity">
    <reaction evidence="6">
        <text>a 3'-end 3'-phospho-ribonucleotide-RNA + ATP = a 3'-end 2',3'-cyclophospho-ribonucleotide-RNA + AMP + diphosphate</text>
        <dbReference type="Rhea" id="RHEA:23976"/>
        <dbReference type="Rhea" id="RHEA-COMP:10463"/>
        <dbReference type="Rhea" id="RHEA-COMP:10464"/>
        <dbReference type="ChEBI" id="CHEBI:30616"/>
        <dbReference type="ChEBI" id="CHEBI:33019"/>
        <dbReference type="ChEBI" id="CHEBI:83062"/>
        <dbReference type="ChEBI" id="CHEBI:83064"/>
        <dbReference type="ChEBI" id="CHEBI:456215"/>
        <dbReference type="EC" id="6.5.1.4"/>
    </reaction>
</comment>
<dbReference type="GO" id="GO:0005524">
    <property type="term" value="F:ATP binding"/>
    <property type="evidence" value="ECO:0007669"/>
    <property type="project" value="UniProtKB-KW"/>
</dbReference>
<dbReference type="PANTHER" id="PTHR11096">
    <property type="entry name" value="RNA 3' TERMINAL PHOSPHATE CYCLASE"/>
    <property type="match status" value="1"/>
</dbReference>
<name>A0AA85K5R3_TRIRE</name>
<evidence type="ECO:0000256" key="7">
    <source>
        <dbReference type="PIRSR" id="PIRSR005378-2"/>
    </source>
</evidence>
<dbReference type="AlphaFoldDB" id="A0AA85K5R3"/>
<reference evidence="11" key="2">
    <citation type="submission" date="2023-11" db="UniProtKB">
        <authorList>
            <consortium name="WormBaseParasite"/>
        </authorList>
    </citation>
    <scope>IDENTIFICATION</scope>
</reference>
<comment type="similarity">
    <text evidence="1">Belongs to the RNA 3'-terminal cyclase family. Type 1 subfamily.</text>
</comment>
<dbReference type="InterPro" id="IPR000228">
    <property type="entry name" value="RNA3'_term_phos_cyc"/>
</dbReference>
<dbReference type="PANTHER" id="PTHR11096:SF0">
    <property type="entry name" value="RNA 3'-TERMINAL PHOSPHATE CYCLASE"/>
    <property type="match status" value="1"/>
</dbReference>
<dbReference type="GO" id="GO:0005634">
    <property type="term" value="C:nucleus"/>
    <property type="evidence" value="ECO:0007669"/>
    <property type="project" value="TreeGrafter"/>
</dbReference>
<keyword evidence="4" id="KW-0436">Ligase</keyword>
<dbReference type="SUPFAM" id="SSF55205">
    <property type="entry name" value="EPT/RTPC-like"/>
    <property type="match status" value="1"/>
</dbReference>
<keyword evidence="5 7" id="KW-0547">Nucleotide-binding</keyword>
<evidence type="ECO:0000256" key="2">
    <source>
        <dbReference type="ARBA" id="ARBA00012725"/>
    </source>
</evidence>
<dbReference type="InterPro" id="IPR017770">
    <property type="entry name" value="RNA3'_term_phos_cyc_type_1"/>
</dbReference>
<dbReference type="InterPro" id="IPR013791">
    <property type="entry name" value="RNA3'-term_phos_cycl_insert"/>
</dbReference>
<proteinExistence type="inferred from homology"/>
<dbReference type="InterPro" id="IPR036553">
    <property type="entry name" value="RPTC_insert"/>
</dbReference>
<dbReference type="GO" id="GO:0003963">
    <property type="term" value="F:RNA-3'-phosphate cyclase activity"/>
    <property type="evidence" value="ECO:0007669"/>
    <property type="project" value="UniProtKB-EC"/>
</dbReference>
<feature type="binding site" evidence="7">
    <location>
        <position position="108"/>
    </location>
    <ligand>
        <name>ATP</name>
        <dbReference type="ChEBI" id="CHEBI:30616"/>
    </ligand>
</feature>
<evidence type="ECO:0000256" key="6">
    <source>
        <dbReference type="ARBA" id="ARBA00024481"/>
    </source>
</evidence>
<dbReference type="EC" id="6.5.1.4" evidence="2"/>
<evidence type="ECO:0000313" key="10">
    <source>
        <dbReference type="Proteomes" id="UP000050795"/>
    </source>
</evidence>
<evidence type="ECO:0000313" key="11">
    <source>
        <dbReference type="WBParaSite" id="TREG1_64110.4"/>
    </source>
</evidence>
<dbReference type="Gene3D" id="3.65.10.20">
    <property type="entry name" value="RNA 3'-terminal phosphate cyclase domain"/>
    <property type="match status" value="1"/>
</dbReference>
<evidence type="ECO:0000259" key="8">
    <source>
        <dbReference type="Pfam" id="PF01137"/>
    </source>
</evidence>
<dbReference type="Pfam" id="PF01137">
    <property type="entry name" value="RTC"/>
    <property type="match status" value="1"/>
</dbReference>
<keyword evidence="10" id="KW-1185">Reference proteome</keyword>
<dbReference type="PROSITE" id="PS01287">
    <property type="entry name" value="RTC"/>
    <property type="match status" value="1"/>
</dbReference>
<dbReference type="InterPro" id="IPR020719">
    <property type="entry name" value="RNA3'_term_phos_cycl-like_CS"/>
</dbReference>
<dbReference type="Proteomes" id="UP000050795">
    <property type="component" value="Unassembled WGS sequence"/>
</dbReference>
<dbReference type="NCBIfam" id="TIGR03399">
    <property type="entry name" value="RNA_3prim_cycl"/>
    <property type="match status" value="1"/>
</dbReference>
<dbReference type="InterPro" id="IPR013792">
    <property type="entry name" value="RNA3'P_cycl/enolpyr_Trfase_a/b"/>
</dbReference>
<evidence type="ECO:0000256" key="5">
    <source>
        <dbReference type="ARBA" id="ARBA00022741"/>
    </source>
</evidence>
<evidence type="ECO:0000256" key="1">
    <source>
        <dbReference type="ARBA" id="ARBA00009206"/>
    </source>
</evidence>
<feature type="binding site" evidence="7">
    <location>
        <begin position="300"/>
        <end position="304"/>
    </location>
    <ligand>
        <name>ATP</name>
        <dbReference type="ChEBI" id="CHEBI:30616"/>
    </ligand>
</feature>
<dbReference type="GO" id="GO:0006396">
    <property type="term" value="P:RNA processing"/>
    <property type="evidence" value="ECO:0007669"/>
    <property type="project" value="InterPro"/>
</dbReference>
<evidence type="ECO:0000256" key="3">
    <source>
        <dbReference type="ARBA" id="ARBA00021428"/>
    </source>
</evidence>
<evidence type="ECO:0000256" key="4">
    <source>
        <dbReference type="ARBA" id="ARBA00022598"/>
    </source>
</evidence>
<feature type="domain" description="RNA 3'-terminal phosphate cyclase insert" evidence="9">
    <location>
        <begin position="190"/>
        <end position="291"/>
    </location>
</feature>
<evidence type="ECO:0000259" key="9">
    <source>
        <dbReference type="Pfam" id="PF05189"/>
    </source>
</evidence>
<dbReference type="Pfam" id="PF05189">
    <property type="entry name" value="RTC_insert"/>
    <property type="match status" value="1"/>
</dbReference>
<sequence length="324" mass="34343">MNNKANIQIISVDGSKLEGGGQILRSAVAISAITGRPVEVCNIRAGRSNPGLSNQHLAALEISAKVCSGSLTSCALGSTKIALTPGQITPGSYEADAKTAGSVSLMLQAVGPILAFASGPSEVILRGGTDASFAPPIDFMNKVTSNYFKRLGLNYELQVIRRGFYPQGGGIVKVLISPVQGSLTAISLLELGSVQSISGYSFVAGKVPERVAHEMKTEASRCIGRLFPKCSVDIHSFRESDDRCQGNVATFMYMLHTSTDCILAVSGISAPRGPSHKQLVSEAFESLYKYVEIGACCDEHIQDQSILVSNRNLKFSSPPCLITI</sequence>
<dbReference type="Gene3D" id="3.30.360.20">
    <property type="entry name" value="RNA 3'-terminal phosphate cyclase, insert domain"/>
    <property type="match status" value="1"/>
</dbReference>